<feature type="region of interest" description="Disordered" evidence="1">
    <location>
        <begin position="159"/>
        <end position="180"/>
    </location>
</feature>
<dbReference type="InterPro" id="IPR002710">
    <property type="entry name" value="Dilute_dom"/>
</dbReference>
<evidence type="ECO:0000313" key="4">
    <source>
        <dbReference type="WBParaSite" id="maker-uti_cns_0000794-snap-gene-1.22-mRNA-1"/>
    </source>
</evidence>
<dbReference type="GO" id="GO:0050839">
    <property type="term" value="F:cell adhesion molecule binding"/>
    <property type="evidence" value="ECO:0007669"/>
    <property type="project" value="TreeGrafter"/>
</dbReference>
<sequence length="260" mass="28362">AAPTGPLDDLPCGLIVQPQHDSRLIEEAVFRCSPQLVRFRLAPAYALYLTERAVFRAVNESAELNPGRLDNCLLRVADSLSAAVADSQTEPQSLVFWLANASEHLHFVKRDMNLSDLSPGTVEHACDIIAAAVQSAFNMLLADLQDRLQADTPALLAPESQEDMAPYGGPEDEPVELRSTPPNNPTASLLQLLRCLSGAMVVLRRCRVNAALTIQLFSQLFHYVNACVFNQLVSPQAAGEAASGYLTASWGDLLLRRLER</sequence>
<evidence type="ECO:0000256" key="1">
    <source>
        <dbReference type="SAM" id="MobiDB-lite"/>
    </source>
</evidence>
<feature type="domain" description="Dilute" evidence="2">
    <location>
        <begin position="74"/>
        <end position="260"/>
    </location>
</feature>
<evidence type="ECO:0000259" key="2">
    <source>
        <dbReference type="PROSITE" id="PS51126"/>
    </source>
</evidence>
<dbReference type="WBParaSite" id="maker-uti_cns_0000794-snap-gene-1.22-mRNA-1">
    <property type="protein sequence ID" value="maker-uti_cns_0000794-snap-gene-1.22-mRNA-1"/>
    <property type="gene ID" value="maker-uti_cns_0000794-snap-gene-1.22"/>
</dbReference>
<dbReference type="GO" id="GO:0005912">
    <property type="term" value="C:adherens junction"/>
    <property type="evidence" value="ECO:0007669"/>
    <property type="project" value="TreeGrafter"/>
</dbReference>
<proteinExistence type="predicted"/>
<organism evidence="3 4">
    <name type="scientific">Macrostomum lignano</name>
    <dbReference type="NCBI Taxonomy" id="282301"/>
    <lineage>
        <taxon>Eukaryota</taxon>
        <taxon>Metazoa</taxon>
        <taxon>Spiralia</taxon>
        <taxon>Lophotrochozoa</taxon>
        <taxon>Platyhelminthes</taxon>
        <taxon>Rhabditophora</taxon>
        <taxon>Macrostomorpha</taxon>
        <taxon>Macrostomida</taxon>
        <taxon>Macrostomidae</taxon>
        <taxon>Macrostomum</taxon>
    </lineage>
</organism>
<dbReference type="Proteomes" id="UP000095280">
    <property type="component" value="Unplaced"/>
</dbReference>
<dbReference type="PROSITE" id="PS51126">
    <property type="entry name" value="DILUTE"/>
    <property type="match status" value="1"/>
</dbReference>
<accession>A0A1I8G3R5</accession>
<dbReference type="InterPro" id="IPR028842">
    <property type="entry name" value="Afadin"/>
</dbReference>
<dbReference type="AlphaFoldDB" id="A0A1I8G3R5"/>
<protein>
    <submittedName>
        <fullName evidence="4">Dilute domain-containing protein</fullName>
    </submittedName>
</protein>
<dbReference type="GO" id="GO:0032880">
    <property type="term" value="P:regulation of protein localization"/>
    <property type="evidence" value="ECO:0007669"/>
    <property type="project" value="TreeGrafter"/>
</dbReference>
<dbReference type="PANTHER" id="PTHR10398:SF2">
    <property type="entry name" value="AFADIN"/>
    <property type="match status" value="1"/>
</dbReference>
<name>A0A1I8G3R5_9PLAT</name>
<dbReference type="PANTHER" id="PTHR10398">
    <property type="entry name" value="AFADIN"/>
    <property type="match status" value="1"/>
</dbReference>
<evidence type="ECO:0000313" key="3">
    <source>
        <dbReference type="Proteomes" id="UP000095280"/>
    </source>
</evidence>
<reference evidence="4" key="1">
    <citation type="submission" date="2016-11" db="UniProtKB">
        <authorList>
            <consortium name="WormBaseParasite"/>
        </authorList>
    </citation>
    <scope>IDENTIFICATION</scope>
</reference>
<keyword evidence="3" id="KW-1185">Reference proteome</keyword>